<dbReference type="InterPro" id="IPR011990">
    <property type="entry name" value="TPR-like_helical_dom_sf"/>
</dbReference>
<protein>
    <submittedName>
        <fullName evidence="2">Uncharacterized protein</fullName>
    </submittedName>
</protein>
<keyword evidence="3" id="KW-1185">Reference proteome</keyword>
<feature type="compositionally biased region" description="Basic and acidic residues" evidence="1">
    <location>
        <begin position="38"/>
        <end position="51"/>
    </location>
</feature>
<dbReference type="Gene3D" id="1.25.40.10">
    <property type="entry name" value="Tetratricopeptide repeat domain"/>
    <property type="match status" value="1"/>
</dbReference>
<feature type="compositionally biased region" description="Low complexity" evidence="1">
    <location>
        <begin position="55"/>
        <end position="69"/>
    </location>
</feature>
<proteinExistence type="predicted"/>
<feature type="region of interest" description="Disordered" evidence="1">
    <location>
        <begin position="390"/>
        <end position="450"/>
    </location>
</feature>
<dbReference type="Proteomes" id="UP000186817">
    <property type="component" value="Unassembled WGS sequence"/>
</dbReference>
<feature type="compositionally biased region" description="Basic and acidic residues" evidence="1">
    <location>
        <begin position="91"/>
        <end position="109"/>
    </location>
</feature>
<organism evidence="2 3">
    <name type="scientific">Symbiodinium microadriaticum</name>
    <name type="common">Dinoflagellate</name>
    <name type="synonym">Zooxanthella microadriatica</name>
    <dbReference type="NCBI Taxonomy" id="2951"/>
    <lineage>
        <taxon>Eukaryota</taxon>
        <taxon>Sar</taxon>
        <taxon>Alveolata</taxon>
        <taxon>Dinophyceae</taxon>
        <taxon>Suessiales</taxon>
        <taxon>Symbiodiniaceae</taxon>
        <taxon>Symbiodinium</taxon>
    </lineage>
</organism>
<evidence type="ECO:0000256" key="1">
    <source>
        <dbReference type="SAM" id="MobiDB-lite"/>
    </source>
</evidence>
<gene>
    <name evidence="2" type="ORF">AK812_SmicGene30215</name>
</gene>
<comment type="caution">
    <text evidence="2">The sequence shown here is derived from an EMBL/GenBank/DDBJ whole genome shotgun (WGS) entry which is preliminary data.</text>
</comment>
<evidence type="ECO:0000313" key="2">
    <source>
        <dbReference type="EMBL" id="OLP88452.1"/>
    </source>
</evidence>
<evidence type="ECO:0000313" key="3">
    <source>
        <dbReference type="Proteomes" id="UP000186817"/>
    </source>
</evidence>
<reference evidence="2 3" key="1">
    <citation type="submission" date="2016-02" db="EMBL/GenBank/DDBJ databases">
        <title>Genome analysis of coral dinoflagellate symbionts highlights evolutionary adaptations to a symbiotic lifestyle.</title>
        <authorList>
            <person name="Aranda M."/>
            <person name="Li Y."/>
            <person name="Liew Y.J."/>
            <person name="Baumgarten S."/>
            <person name="Simakov O."/>
            <person name="Wilson M."/>
            <person name="Piel J."/>
            <person name="Ashoor H."/>
            <person name="Bougouffa S."/>
            <person name="Bajic V.B."/>
            <person name="Ryu T."/>
            <person name="Ravasi T."/>
            <person name="Bayer T."/>
            <person name="Micklem G."/>
            <person name="Kim H."/>
            <person name="Bhak J."/>
            <person name="Lajeunesse T.C."/>
            <person name="Voolstra C.R."/>
        </authorList>
    </citation>
    <scope>NUCLEOTIDE SEQUENCE [LARGE SCALE GENOMIC DNA]</scope>
    <source>
        <strain evidence="2 3">CCMP2467</strain>
    </source>
</reference>
<feature type="compositionally biased region" description="Polar residues" evidence="1">
    <location>
        <begin position="314"/>
        <end position="330"/>
    </location>
</feature>
<accession>A0A1Q9CZW0</accession>
<dbReference type="OrthoDB" id="438316at2759"/>
<dbReference type="AlphaFoldDB" id="A0A1Q9CZW0"/>
<feature type="region of interest" description="Disordered" evidence="1">
    <location>
        <begin position="1"/>
        <end position="111"/>
    </location>
</feature>
<dbReference type="EMBL" id="LSRX01000813">
    <property type="protein sequence ID" value="OLP88452.1"/>
    <property type="molecule type" value="Genomic_DNA"/>
</dbReference>
<feature type="compositionally biased region" description="Polar residues" evidence="1">
    <location>
        <begin position="140"/>
        <end position="149"/>
    </location>
</feature>
<sequence length="703" mass="76309">MAAYSARVVYGSASSGGPRKFQQDVHRKRGSSGPAGRRPAEERQRTEKPVGGDRAGASASGGVVRPGSRTVHEARHGDSQPVPVPLSRIHAALERRHLERAAKPRRQEEQGVQVFKHCEEPFHEGFDDHQLRPVSGAGSPPSQAQPTQTWEDRPERVRPRTSSGNCASDDRTELPPRPSTPCMNRGLVHTEEPPEVRVPTGSSPSDAQPELPPRPTTPCMNRGGDGMRRKRTSSAGRPGRGVRPASGSVGSRMHQLESRLLSAHQQSGSEAPAPGEAPRQVRPASSGGRCQPNGARVSQKLVQEAMEMCRQSKAGGSNSAATVCSTTADGTETGEPASPALSPPPERLERPQAPTPEQTNHWLQGMECSAEPEASTEQPSASLQYRVVSPARGSDEDGSAQCMRPRSPTPTKMLAWGEEQDSTPSGGPSSRPLYGSPASDEDDPFGRGDHSDGLINRLIEACQMDDVRRAFGIYERLRRMEVPLYEGVYKLIIECCTRTHQLGHGIQFYETLKSSGQRVSSRLLIVLIEACAREQHSDKVYALWQDSCPRGDEIDASQREVLLVTLASLVRTMSPDLALEILRDTLQRYRTAVAWLVESQTQVKDLLQLVVSAASEAQLDRAGQLGHGLLASYRGLEDLLQWLLEEADRQMLAVPCKNPALGSESPTSIATRPPSGRAGTGFAVEDEMLLMEDVDLDLELAAM</sequence>
<name>A0A1Q9CZW0_SYMMI</name>
<feature type="region of interest" description="Disordered" evidence="1">
    <location>
        <begin position="123"/>
        <end position="359"/>
    </location>
</feature>